<reference evidence="2 3" key="1">
    <citation type="submission" date="2019-12" db="EMBL/GenBank/DDBJ databases">
        <title>Whole genome shotgun sequence of Streptomyces hygroscopicus subsp. glebosus NBRC 13786.</title>
        <authorList>
            <person name="Ichikawa N."/>
            <person name="Kimura A."/>
            <person name="Kitahashi Y."/>
            <person name="Komaki H."/>
            <person name="Tamura T."/>
        </authorList>
    </citation>
    <scope>NUCLEOTIDE SEQUENCE [LARGE SCALE GENOMIC DNA]</scope>
    <source>
        <strain evidence="2 3">NBRC 13786</strain>
    </source>
</reference>
<dbReference type="Proteomes" id="UP000430079">
    <property type="component" value="Unassembled WGS sequence"/>
</dbReference>
<evidence type="ECO:0000259" key="1">
    <source>
        <dbReference type="Pfam" id="PF12697"/>
    </source>
</evidence>
<dbReference type="GO" id="GO:0003824">
    <property type="term" value="F:catalytic activity"/>
    <property type="evidence" value="ECO:0007669"/>
    <property type="project" value="UniProtKB-ARBA"/>
</dbReference>
<dbReference type="InterPro" id="IPR052897">
    <property type="entry name" value="Sec-Metab_Biosynth_Hydrolase"/>
</dbReference>
<sequence length="264" mass="28691">MTTYVLVAGGHMGGWLWQDLGDRLRERGAEAYAATLTGNGDRRHLAGPETNLETHIEDLVQLIDHVDAPEVVLVAHCHGSFPALGAADRRPERVSRIVYVSAPLPMDGFSVHSLIREFETDPAVRDGWRQRAERAEDGWRIPPPSLDDVQKTWNSVADVPADALARLVRLASPQPLGTLTQPLRLSGATAELPTNGVFCTGTGMSIAMVESLVRSGDPRFRVLTEPHVTFFELDTGHWPMLSAPDELAGVLLRAAAGEGQRVTA</sequence>
<accession>A0A640T529</accession>
<dbReference type="PANTHER" id="PTHR37017:SF11">
    <property type="entry name" value="ESTERASE_LIPASE_THIOESTERASE DOMAIN-CONTAINING PROTEIN"/>
    <property type="match status" value="1"/>
</dbReference>
<gene>
    <name evidence="2" type="ORF">Sgleb_54530</name>
</gene>
<dbReference type="Pfam" id="PF12697">
    <property type="entry name" value="Abhydrolase_6"/>
    <property type="match status" value="1"/>
</dbReference>
<dbReference type="Gene3D" id="3.40.50.1820">
    <property type="entry name" value="alpha/beta hydrolase"/>
    <property type="match status" value="1"/>
</dbReference>
<dbReference type="SUPFAM" id="SSF53474">
    <property type="entry name" value="alpha/beta-Hydrolases"/>
    <property type="match status" value="1"/>
</dbReference>
<comment type="caution">
    <text evidence="2">The sequence shown here is derived from an EMBL/GenBank/DDBJ whole genome shotgun (WGS) entry which is preliminary data.</text>
</comment>
<dbReference type="InterPro" id="IPR029058">
    <property type="entry name" value="AB_hydrolase_fold"/>
</dbReference>
<protein>
    <recommendedName>
        <fullName evidence="1">AB hydrolase-1 domain-containing protein</fullName>
    </recommendedName>
</protein>
<dbReference type="RefSeq" id="WP_190145907.1">
    <property type="nucleotide sequence ID" value="NZ_BLIO01000001.1"/>
</dbReference>
<dbReference type="AlphaFoldDB" id="A0A640T529"/>
<evidence type="ECO:0000313" key="3">
    <source>
        <dbReference type="Proteomes" id="UP000430079"/>
    </source>
</evidence>
<dbReference type="InterPro" id="IPR000073">
    <property type="entry name" value="AB_hydrolase_1"/>
</dbReference>
<proteinExistence type="predicted"/>
<dbReference type="EMBL" id="BLIO01000001">
    <property type="protein sequence ID" value="GFE17406.1"/>
    <property type="molecule type" value="Genomic_DNA"/>
</dbReference>
<keyword evidence="3" id="KW-1185">Reference proteome</keyword>
<evidence type="ECO:0000313" key="2">
    <source>
        <dbReference type="EMBL" id="GFE17406.1"/>
    </source>
</evidence>
<feature type="domain" description="AB hydrolase-1" evidence="1">
    <location>
        <begin position="5"/>
        <end position="248"/>
    </location>
</feature>
<name>A0A640T529_9ACTN</name>
<organism evidence="2 3">
    <name type="scientific">Streptomyces glebosus</name>
    <dbReference type="NCBI Taxonomy" id="249580"/>
    <lineage>
        <taxon>Bacteria</taxon>
        <taxon>Bacillati</taxon>
        <taxon>Actinomycetota</taxon>
        <taxon>Actinomycetes</taxon>
        <taxon>Kitasatosporales</taxon>
        <taxon>Streptomycetaceae</taxon>
        <taxon>Streptomyces</taxon>
    </lineage>
</organism>
<dbReference type="PANTHER" id="PTHR37017">
    <property type="entry name" value="AB HYDROLASE-1 DOMAIN-CONTAINING PROTEIN-RELATED"/>
    <property type="match status" value="1"/>
</dbReference>